<accession>A0ABC8SQF7</accession>
<organism evidence="1 2">
    <name type="scientific">Ilex paraguariensis</name>
    <name type="common">yerba mate</name>
    <dbReference type="NCBI Taxonomy" id="185542"/>
    <lineage>
        <taxon>Eukaryota</taxon>
        <taxon>Viridiplantae</taxon>
        <taxon>Streptophyta</taxon>
        <taxon>Embryophyta</taxon>
        <taxon>Tracheophyta</taxon>
        <taxon>Spermatophyta</taxon>
        <taxon>Magnoliopsida</taxon>
        <taxon>eudicotyledons</taxon>
        <taxon>Gunneridae</taxon>
        <taxon>Pentapetalae</taxon>
        <taxon>asterids</taxon>
        <taxon>campanulids</taxon>
        <taxon>Aquifoliales</taxon>
        <taxon>Aquifoliaceae</taxon>
        <taxon>Ilex</taxon>
    </lineage>
</organism>
<dbReference type="Proteomes" id="UP001642360">
    <property type="component" value="Unassembled WGS sequence"/>
</dbReference>
<gene>
    <name evidence="1" type="ORF">ILEXP_LOCUS25975</name>
</gene>
<evidence type="ECO:0000313" key="1">
    <source>
        <dbReference type="EMBL" id="CAK9157419.1"/>
    </source>
</evidence>
<reference evidence="1 2" key="1">
    <citation type="submission" date="2024-02" db="EMBL/GenBank/DDBJ databases">
        <authorList>
            <person name="Vignale AGUSTIN F."/>
            <person name="Sosa J E."/>
            <person name="Modenutti C."/>
        </authorList>
    </citation>
    <scope>NUCLEOTIDE SEQUENCE [LARGE SCALE GENOMIC DNA]</scope>
</reference>
<name>A0ABC8SQF7_9AQUA</name>
<sequence length="149" mass="16623">MKAVEAAEVTIKQQVFISLNELHTAKAFLFSSQLLLSRPAQYQLKLPAADLDSQPHQLTTTNPAPAFPAQLLLQQHYRSAPSQHISAQQVPAAKAASTQEYCISSIAHNLPHHCSIISSRKVKENSRNKTILFLLHLQVWILTCEMLTM</sequence>
<dbReference type="EMBL" id="CAUOFW020003000">
    <property type="protein sequence ID" value="CAK9157419.1"/>
    <property type="molecule type" value="Genomic_DNA"/>
</dbReference>
<protein>
    <submittedName>
        <fullName evidence="1">Uncharacterized protein</fullName>
    </submittedName>
</protein>
<comment type="caution">
    <text evidence="1">The sequence shown here is derived from an EMBL/GenBank/DDBJ whole genome shotgun (WGS) entry which is preliminary data.</text>
</comment>
<keyword evidence="2" id="KW-1185">Reference proteome</keyword>
<proteinExistence type="predicted"/>
<evidence type="ECO:0000313" key="2">
    <source>
        <dbReference type="Proteomes" id="UP001642360"/>
    </source>
</evidence>
<dbReference type="AlphaFoldDB" id="A0ABC8SQF7"/>